<organism evidence="1">
    <name type="scientific">marine sediment metagenome</name>
    <dbReference type="NCBI Taxonomy" id="412755"/>
    <lineage>
        <taxon>unclassified sequences</taxon>
        <taxon>metagenomes</taxon>
        <taxon>ecological metagenomes</taxon>
    </lineage>
</organism>
<sequence length="39" mass="4688">MGLEEKYRRMIQEALEEGRELPEGIPAPVRSSRQFRKYH</sequence>
<comment type="caution">
    <text evidence="1">The sequence shown here is derived from an EMBL/GenBank/DDBJ whole genome shotgun (WGS) entry which is preliminary data.</text>
</comment>
<dbReference type="AlphaFoldDB" id="X1GMY0"/>
<proteinExistence type="predicted"/>
<protein>
    <submittedName>
        <fullName evidence="1">Uncharacterized protein</fullName>
    </submittedName>
</protein>
<evidence type="ECO:0000313" key="1">
    <source>
        <dbReference type="EMBL" id="GAH58522.1"/>
    </source>
</evidence>
<gene>
    <name evidence="1" type="ORF">S03H2_34799</name>
</gene>
<reference evidence="1" key="1">
    <citation type="journal article" date="2014" name="Front. Microbiol.">
        <title>High frequency of phylogenetically diverse reductive dehalogenase-homologous genes in deep subseafloor sedimentary metagenomes.</title>
        <authorList>
            <person name="Kawai M."/>
            <person name="Futagami T."/>
            <person name="Toyoda A."/>
            <person name="Takaki Y."/>
            <person name="Nishi S."/>
            <person name="Hori S."/>
            <person name="Arai W."/>
            <person name="Tsubouchi T."/>
            <person name="Morono Y."/>
            <person name="Uchiyama I."/>
            <person name="Ito T."/>
            <person name="Fujiyama A."/>
            <person name="Inagaki F."/>
            <person name="Takami H."/>
        </authorList>
    </citation>
    <scope>NUCLEOTIDE SEQUENCE</scope>
    <source>
        <strain evidence="1">Expedition CK06-06</strain>
    </source>
</reference>
<feature type="non-terminal residue" evidence="1">
    <location>
        <position position="39"/>
    </location>
</feature>
<name>X1GMY0_9ZZZZ</name>
<accession>X1GMY0</accession>
<dbReference type="EMBL" id="BARU01021254">
    <property type="protein sequence ID" value="GAH58522.1"/>
    <property type="molecule type" value="Genomic_DNA"/>
</dbReference>